<dbReference type="KEGG" id="clup:CLUP02_00524"/>
<name>A0A9Q8SCA5_9PEZI</name>
<reference evidence="1" key="1">
    <citation type="journal article" date="2021" name="Mol. Plant Microbe Interact.">
        <title>Complete Genome Sequence of the Plant-Pathogenic Fungus Colletotrichum lupini.</title>
        <authorList>
            <person name="Baroncelli R."/>
            <person name="Pensec F."/>
            <person name="Da Lio D."/>
            <person name="Boufleur T."/>
            <person name="Vicente I."/>
            <person name="Sarrocco S."/>
            <person name="Picot A."/>
            <person name="Baraldi E."/>
            <person name="Sukno S."/>
            <person name="Thon M."/>
            <person name="Le Floch G."/>
        </authorList>
    </citation>
    <scope>NUCLEOTIDE SEQUENCE</scope>
    <source>
        <strain evidence="1">IMI 504893</strain>
    </source>
</reference>
<dbReference type="PANTHER" id="PTHR40616:SF1">
    <property type="entry name" value="LINALOOL DEHYDRATASE_ISOMERASE DOMAIN-CONTAINING PROTEIN"/>
    <property type="match status" value="1"/>
</dbReference>
<dbReference type="EMBL" id="CP019471">
    <property type="protein sequence ID" value="UQC73877.1"/>
    <property type="molecule type" value="Genomic_DNA"/>
</dbReference>
<dbReference type="AlphaFoldDB" id="A0A9Q8SCA5"/>
<sequence>MVSVIGGPVERLGRLGAVRSRKPECSRVNGIIDQFPYGLAVISTMEMDTSGWKVFPGFAPYFSSYSYKHHASQVSCRFACGLWRNARVRRGQQAKAFRNLFDYSMGVQDSRWDDSYNLIWYQDKGPWSVRFTAWYTAGLLHRNEGDDVENAKAAIENILASQMTSDYESAWYGTFKLSPDEPDPTPDSELYPPKIYTTYDPNWREFIGTQLVQDVELYSDLLGADLVKKIEDALEIQAIGAMRRNGSYPEGDNLILGYSNPGLMRALTVGWIGARRSNATFINFANTQESQLLELFKSNGSNTLGEYNAPNYYGMDVWALAANIAYGPRNATLTKNAEYILTKLWDDIAAHYNPYLGNLVGPYDRAYTRDMTKHSSILPMYWWAVFGREYGPQPPKGEGDLLFDAAQGAAIALVSDTVARHISNSTAAALKAKGPWAGERSITREVKEKLDSDATRTTTSWVSAPLMIGGQELAETKNRGDQFVPAIVHWASDPLHTPYPYIGFFLLYPSASTISAVAGERSLSVSYPNSTQEGSDIFTFALSGIPPSWTLGGKTITGLEELPCLSVNVSAPGLDKLPISYGQQLRNHWYYNVSYAVPAGFEGVPRVDLTMEYTCDI</sequence>
<dbReference type="PANTHER" id="PTHR40616">
    <property type="entry name" value="LINALOOL DEHYDRATASE_ISOMERASE DOMAIN-CONTAINING PROTEIN"/>
    <property type="match status" value="1"/>
</dbReference>
<dbReference type="Proteomes" id="UP000830671">
    <property type="component" value="Chromosome 1"/>
</dbReference>
<dbReference type="GeneID" id="73334581"/>
<proteinExistence type="predicted"/>
<accession>A0A9Q8SCA5</accession>
<evidence type="ECO:0000313" key="2">
    <source>
        <dbReference type="Proteomes" id="UP000830671"/>
    </source>
</evidence>
<gene>
    <name evidence="1" type="ORF">CLUP02_00524</name>
</gene>
<dbReference type="RefSeq" id="XP_049135528.1">
    <property type="nucleotide sequence ID" value="XM_049279571.1"/>
</dbReference>
<keyword evidence="2" id="KW-1185">Reference proteome</keyword>
<evidence type="ECO:0000313" key="1">
    <source>
        <dbReference type="EMBL" id="UQC73877.1"/>
    </source>
</evidence>
<organism evidence="1 2">
    <name type="scientific">Colletotrichum lupini</name>
    <dbReference type="NCBI Taxonomy" id="145971"/>
    <lineage>
        <taxon>Eukaryota</taxon>
        <taxon>Fungi</taxon>
        <taxon>Dikarya</taxon>
        <taxon>Ascomycota</taxon>
        <taxon>Pezizomycotina</taxon>
        <taxon>Sordariomycetes</taxon>
        <taxon>Hypocreomycetidae</taxon>
        <taxon>Glomerellales</taxon>
        <taxon>Glomerellaceae</taxon>
        <taxon>Colletotrichum</taxon>
        <taxon>Colletotrichum acutatum species complex</taxon>
    </lineage>
</organism>
<protein>
    <submittedName>
        <fullName evidence="1">Uncharacterized protein</fullName>
    </submittedName>
</protein>